<dbReference type="AlphaFoldDB" id="A0A2T3ZLI3"/>
<accession>A0A2T3ZLI3</accession>
<dbReference type="CDD" id="cd24000">
    <property type="entry name" value="ASKHA_NBD_HK"/>
    <property type="match status" value="1"/>
</dbReference>
<evidence type="ECO:0000256" key="8">
    <source>
        <dbReference type="ARBA" id="ARBA00022989"/>
    </source>
</evidence>
<dbReference type="PROSITE" id="PS50850">
    <property type="entry name" value="MFS"/>
    <property type="match status" value="1"/>
</dbReference>
<feature type="transmembrane region" description="Helical" evidence="11">
    <location>
        <begin position="781"/>
        <end position="801"/>
    </location>
</feature>
<comment type="subcellular location">
    <subcellularLocation>
        <location evidence="1">Membrane</location>
        <topology evidence="1">Multi-pass membrane protein</topology>
    </subcellularLocation>
</comment>
<keyword evidence="5" id="KW-0547">Nucleotide-binding</keyword>
<dbReference type="SUPFAM" id="SSF103473">
    <property type="entry name" value="MFS general substrate transporter"/>
    <property type="match status" value="1"/>
</dbReference>
<feature type="transmembrane region" description="Helical" evidence="11">
    <location>
        <begin position="750"/>
        <end position="769"/>
    </location>
</feature>
<keyword evidence="8 11" id="KW-1133">Transmembrane helix</keyword>
<dbReference type="InterPro" id="IPR005829">
    <property type="entry name" value="Sugar_transporter_CS"/>
</dbReference>
<reference evidence="13 14" key="1">
    <citation type="submission" date="2016-07" db="EMBL/GenBank/DDBJ databases">
        <title>Multiple horizontal gene transfer events from other fungi enriched the ability of initially mycotrophic Trichoderma (Ascomycota) to feed on dead plant biomass.</title>
        <authorList>
            <consortium name="DOE Joint Genome Institute"/>
            <person name="Aerts A."/>
            <person name="Atanasova L."/>
            <person name="Chenthamara K."/>
            <person name="Zhang J."/>
            <person name="Grujic M."/>
            <person name="Henrissat B."/>
            <person name="Kuo A."/>
            <person name="Salamov A."/>
            <person name="Lipzen A."/>
            <person name="Labutti K."/>
            <person name="Barry K."/>
            <person name="Miao Y."/>
            <person name="Rahimi M.J."/>
            <person name="Shen Q."/>
            <person name="Grigoriev I.V."/>
            <person name="Kubicek C.P."/>
            <person name="Druzhinina I.S."/>
        </authorList>
    </citation>
    <scope>NUCLEOTIDE SEQUENCE [LARGE SCALE GENOMIC DNA]</scope>
    <source>
        <strain evidence="13 14">CBS 433.97</strain>
    </source>
</reference>
<evidence type="ECO:0000313" key="13">
    <source>
        <dbReference type="EMBL" id="PTB45642.1"/>
    </source>
</evidence>
<feature type="transmembrane region" description="Helical" evidence="11">
    <location>
        <begin position="822"/>
        <end position="842"/>
    </location>
</feature>
<dbReference type="OrthoDB" id="419537at2759"/>
<dbReference type="CDD" id="cd17502">
    <property type="entry name" value="MFS_Azr1_MDR_like"/>
    <property type="match status" value="1"/>
</dbReference>
<dbReference type="InterPro" id="IPR022672">
    <property type="entry name" value="Hexokinase_N"/>
</dbReference>
<evidence type="ECO:0000256" key="10">
    <source>
        <dbReference type="SAM" id="MobiDB-lite"/>
    </source>
</evidence>
<dbReference type="GO" id="GO:0005524">
    <property type="term" value="F:ATP binding"/>
    <property type="evidence" value="ECO:0007669"/>
    <property type="project" value="UniProtKB-KW"/>
</dbReference>
<dbReference type="InterPro" id="IPR036259">
    <property type="entry name" value="MFS_trans_sf"/>
</dbReference>
<evidence type="ECO:0000256" key="2">
    <source>
        <dbReference type="ARBA" id="ARBA00009225"/>
    </source>
</evidence>
<feature type="region of interest" description="Disordered" evidence="10">
    <location>
        <begin position="552"/>
        <end position="599"/>
    </location>
</feature>
<evidence type="ECO:0000256" key="11">
    <source>
        <dbReference type="SAM" id="Phobius"/>
    </source>
</evidence>
<feature type="transmembrane region" description="Helical" evidence="11">
    <location>
        <begin position="922"/>
        <end position="941"/>
    </location>
</feature>
<feature type="domain" description="Major facilitator superfamily (MFS) profile" evidence="12">
    <location>
        <begin position="623"/>
        <end position="1112"/>
    </location>
</feature>
<dbReference type="InterPro" id="IPR022673">
    <property type="entry name" value="Hexokinase_C"/>
</dbReference>
<dbReference type="InterPro" id="IPR001312">
    <property type="entry name" value="Hexokinase"/>
</dbReference>
<dbReference type="GO" id="GO:0015174">
    <property type="term" value="F:basic amino acid transmembrane transporter activity"/>
    <property type="evidence" value="ECO:0007669"/>
    <property type="project" value="TreeGrafter"/>
</dbReference>
<evidence type="ECO:0000256" key="4">
    <source>
        <dbReference type="ARBA" id="ARBA00022692"/>
    </source>
</evidence>
<dbReference type="Pfam" id="PF00349">
    <property type="entry name" value="Hexokinase_1"/>
    <property type="match status" value="1"/>
</dbReference>
<dbReference type="InterPro" id="IPR011701">
    <property type="entry name" value="MFS"/>
</dbReference>
<dbReference type="GO" id="GO:0005536">
    <property type="term" value="F:D-glucose binding"/>
    <property type="evidence" value="ECO:0007669"/>
    <property type="project" value="InterPro"/>
</dbReference>
<dbReference type="PANTHER" id="PTHR23501:SF67">
    <property type="entry name" value="MFS MULTIDRUG EFFLUX TRANSPORTER (EUROFUNG)"/>
    <property type="match status" value="1"/>
</dbReference>
<dbReference type="PRINTS" id="PR00475">
    <property type="entry name" value="HEXOKINASE"/>
</dbReference>
<proteinExistence type="inferred from homology"/>
<comment type="similarity">
    <text evidence="2">Belongs to the hexokinase family.</text>
</comment>
<evidence type="ECO:0000256" key="1">
    <source>
        <dbReference type="ARBA" id="ARBA00004141"/>
    </source>
</evidence>
<organism evidence="13 14">
    <name type="scientific">Trichoderma asperellum (strain ATCC 204424 / CBS 433.97 / NBRC 101777)</name>
    <dbReference type="NCBI Taxonomy" id="1042311"/>
    <lineage>
        <taxon>Eukaryota</taxon>
        <taxon>Fungi</taxon>
        <taxon>Dikarya</taxon>
        <taxon>Ascomycota</taxon>
        <taxon>Pezizomycotina</taxon>
        <taxon>Sordariomycetes</taxon>
        <taxon>Hypocreomycetidae</taxon>
        <taxon>Hypocreales</taxon>
        <taxon>Hypocreaceae</taxon>
        <taxon>Trichoderma</taxon>
    </lineage>
</organism>
<evidence type="ECO:0000259" key="12">
    <source>
        <dbReference type="PROSITE" id="PS50850"/>
    </source>
</evidence>
<dbReference type="Proteomes" id="UP000240493">
    <property type="component" value="Unassembled WGS sequence"/>
</dbReference>
<dbReference type="InterPro" id="IPR043129">
    <property type="entry name" value="ATPase_NBD"/>
</dbReference>
<dbReference type="GO" id="GO:0001678">
    <property type="term" value="P:intracellular glucose homeostasis"/>
    <property type="evidence" value="ECO:0007669"/>
    <property type="project" value="InterPro"/>
</dbReference>
<feature type="transmembrane region" description="Helical" evidence="11">
    <location>
        <begin position="1017"/>
        <end position="1036"/>
    </location>
</feature>
<feature type="transmembrane region" description="Helical" evidence="11">
    <location>
        <begin position="658"/>
        <end position="676"/>
    </location>
</feature>
<evidence type="ECO:0000256" key="3">
    <source>
        <dbReference type="ARBA" id="ARBA00022679"/>
    </source>
</evidence>
<evidence type="ECO:0000256" key="5">
    <source>
        <dbReference type="ARBA" id="ARBA00022741"/>
    </source>
</evidence>
<dbReference type="GO" id="GO:0004396">
    <property type="term" value="F:hexokinase activity"/>
    <property type="evidence" value="ECO:0007669"/>
    <property type="project" value="InterPro"/>
</dbReference>
<evidence type="ECO:0000256" key="9">
    <source>
        <dbReference type="ARBA" id="ARBA00023136"/>
    </source>
</evidence>
<keyword evidence="7" id="KW-0067">ATP-binding</keyword>
<gene>
    <name evidence="13" type="ORF">M441DRAFT_131018</name>
</gene>
<feature type="transmembrane region" description="Helical" evidence="11">
    <location>
        <begin position="1088"/>
        <end position="1107"/>
    </location>
</feature>
<keyword evidence="9 11" id="KW-0472">Membrane</keyword>
<keyword evidence="6" id="KW-0418">Kinase</keyword>
<dbReference type="Gene3D" id="3.40.367.20">
    <property type="match status" value="1"/>
</dbReference>
<dbReference type="Pfam" id="PF03727">
    <property type="entry name" value="Hexokinase_2"/>
    <property type="match status" value="1"/>
</dbReference>
<feature type="transmembrane region" description="Helical" evidence="11">
    <location>
        <begin position="713"/>
        <end position="738"/>
    </location>
</feature>
<keyword evidence="14" id="KW-1185">Reference proteome</keyword>
<protein>
    <recommendedName>
        <fullName evidence="12">Major facilitator superfamily (MFS) profile domain-containing protein</fullName>
    </recommendedName>
</protein>
<dbReference type="PROSITE" id="PS00216">
    <property type="entry name" value="SUGAR_TRANSPORT_1"/>
    <property type="match status" value="1"/>
</dbReference>
<evidence type="ECO:0000256" key="6">
    <source>
        <dbReference type="ARBA" id="ARBA00022777"/>
    </source>
</evidence>
<feature type="transmembrane region" description="Helical" evidence="11">
    <location>
        <begin position="978"/>
        <end position="1005"/>
    </location>
</feature>
<keyword evidence="4 11" id="KW-0812">Transmembrane</keyword>
<dbReference type="UniPathway" id="UPA00109">
    <property type="reaction ID" value="UER00180"/>
</dbReference>
<dbReference type="PROSITE" id="PS51748">
    <property type="entry name" value="HEXOKINASE_2"/>
    <property type="match status" value="1"/>
</dbReference>
<evidence type="ECO:0000313" key="14">
    <source>
        <dbReference type="Proteomes" id="UP000240493"/>
    </source>
</evidence>
<keyword evidence="3" id="KW-0808">Transferase</keyword>
<feature type="transmembrane region" description="Helical" evidence="11">
    <location>
        <begin position="848"/>
        <end position="866"/>
    </location>
</feature>
<dbReference type="InterPro" id="IPR020846">
    <property type="entry name" value="MFS_dom"/>
</dbReference>
<dbReference type="GO" id="GO:0000329">
    <property type="term" value="C:fungal-type vacuole membrane"/>
    <property type="evidence" value="ECO:0007669"/>
    <property type="project" value="TreeGrafter"/>
</dbReference>
<sequence>MATTADIHRFLEPLSIDVDRSYELSRKFLANFRHLAANSRDQWLPTPISDGGTNLRVGFVELHGDAQDPSSRIQRPLEKSWPIDHHLKNDNADSLFSWVGRCIAEVVEEGCRVFNISKDEPLALGVTFSFPMEQRSVSHALLKDMGKGFALPPGIDLGAHIEQGYESCRTSELPPVRVTAIANDTVSTLVSCLFSYGGTEHRRAAMAIILGTGTNATIPMKLDLLHPSKRPQTVSVLPGESVADAKIAVNTEWSINGSLPPMKEMNLVTKWDDALSSQNERPGFQPLEYMTAGRYLGELARIILVDYLVNKLNVATEALPRKLLEKESLTTTFLSHFKPLEPPSALLEKLRRQIPEDADSSFTWTEDLATALYHIAKAIEVRASGIIAAAIIALLTLADDLPEDGVAMADSSSPIRELGVGYTGGCIVHFQDYLADCQQFLNQLLSRRFGGEARLRVVLRPCHDGGVTGAGILVVAEASSSKKSELGVEEALAAGRVHLTSTYSATSPLIKKRKFYTIFISTTARLQMAREGPQAGLGPDSETHTSISHIEDEEEGILPTRNNLNSSNNHSHIKYNDNDTNQPFTERSPLLPRRNSSASATSSTAAKSFIFLGESSPTRFWLIFAQILVSQFMASFDGTLMASSHPVITSHFGAANSASWLSTAFLLTSTAFQPLLGRLSDAMGRKPLFIASLGVFTVATIGCALAGSIESFIAARALCGLGAGGVAALGSIITSDLVPIERRGTYQSYVTINFGAGSALGAALGGAMAEALGWRWEFGVQVPPLLLCMAMSAVVIPDNIGLQGPRRGIFDAMRQFDFKGSALLTVSTTTAILGLSFGGNIYPWTHPVVITALSVAAVAFPSFLWFETRVPKPIMPVHLIQKSPRANLIFANFIAAVLANAISFNIPLYFQAVLLSSATSSGLRLVIPSVVASIIGAFTGFSITWTRRLKWPVLAGTVWYVIGNLTLCFLRRGMPEIVYLLALIPQAIGQGFQFPGTFIAILACGEQAEQAVVSSTLILWRCLGLVLGIALSSLVIQNGLVYYLNEFVRGEDKLEIIRRVRASVEAVAELEEPYREQVIRSYEASLRLTFILCTLLAAVSVFIILPIKTPRLAPVKRKS</sequence>
<dbReference type="PANTHER" id="PTHR23501">
    <property type="entry name" value="MAJOR FACILITATOR SUPERFAMILY"/>
    <property type="match status" value="1"/>
</dbReference>
<evidence type="ECO:0000256" key="7">
    <source>
        <dbReference type="ARBA" id="ARBA00022840"/>
    </source>
</evidence>
<dbReference type="SUPFAM" id="SSF53067">
    <property type="entry name" value="Actin-like ATPase domain"/>
    <property type="match status" value="2"/>
</dbReference>
<name>A0A2T3ZLI3_TRIA4</name>
<dbReference type="GO" id="GO:0006096">
    <property type="term" value="P:glycolytic process"/>
    <property type="evidence" value="ECO:0007669"/>
    <property type="project" value="UniProtKB-UniPathway"/>
</dbReference>
<dbReference type="Gene3D" id="1.20.1250.20">
    <property type="entry name" value="MFS general substrate transporter like domains"/>
    <property type="match status" value="1"/>
</dbReference>
<dbReference type="EMBL" id="KZ679257">
    <property type="protein sequence ID" value="PTB45642.1"/>
    <property type="molecule type" value="Genomic_DNA"/>
</dbReference>
<feature type="transmembrane region" description="Helical" evidence="11">
    <location>
        <begin position="953"/>
        <end position="972"/>
    </location>
</feature>
<dbReference type="Pfam" id="PF07690">
    <property type="entry name" value="MFS_1"/>
    <property type="match status" value="1"/>
</dbReference>
<dbReference type="Gene3D" id="1.20.1720.10">
    <property type="entry name" value="Multidrug resistance protein D"/>
    <property type="match status" value="1"/>
</dbReference>
<feature type="transmembrane region" description="Helical" evidence="11">
    <location>
        <begin position="688"/>
        <end position="707"/>
    </location>
</feature>
<feature type="transmembrane region" description="Helical" evidence="11">
    <location>
        <begin position="887"/>
        <end position="910"/>
    </location>
</feature>
<dbReference type="Gene3D" id="3.30.420.40">
    <property type="match status" value="1"/>
</dbReference>